<sequence>MIWTYEKDDDENVTRQKRKWEDLDGGNILPGFTLDIEFVEKIISQKYDEDELLIEEVKENEDKESEHQTSEKDLGLI</sequence>
<name>A0A2I1FA38_9GLOM</name>
<dbReference type="AlphaFoldDB" id="A0A2I1FA38"/>
<dbReference type="EMBL" id="LLXJ01003680">
    <property type="protein sequence ID" value="PKB96725.1"/>
    <property type="molecule type" value="Genomic_DNA"/>
</dbReference>
<dbReference type="VEuPathDB" id="FungiDB:RhiirA1_535899"/>
<reference evidence="2 5" key="1">
    <citation type="submission" date="2016-04" db="EMBL/GenBank/DDBJ databases">
        <title>Genome analyses suggest a sexual origin of heterokaryosis in a supposedly ancient asexual fungus.</title>
        <authorList>
            <person name="Ropars J."/>
            <person name="Sedzielewska K."/>
            <person name="Noel J."/>
            <person name="Charron P."/>
            <person name="Farinelli L."/>
            <person name="Marton T."/>
            <person name="Kruger M."/>
            <person name="Pelin A."/>
            <person name="Brachmann A."/>
            <person name="Corradi N."/>
        </authorList>
    </citation>
    <scope>NUCLEOTIDE SEQUENCE [LARGE SCALE GENOMIC DNA]</scope>
    <source>
        <strain evidence="2 5">A5</strain>
    </source>
</reference>
<gene>
    <name evidence="3" type="ORF">RhiirA1_535899</name>
    <name evidence="2" type="ORF">RhiirA5_506868</name>
</gene>
<evidence type="ECO:0000313" key="4">
    <source>
        <dbReference type="Proteomes" id="UP000232688"/>
    </source>
</evidence>
<dbReference type="Proteomes" id="UP000232722">
    <property type="component" value="Unassembled WGS sequence"/>
</dbReference>
<reference evidence="3 4" key="4">
    <citation type="submission" date="2017-10" db="EMBL/GenBank/DDBJ databases">
        <title>Genome analyses suggest a sexual origin of heterokaryosis in a supposedly ancient asexual fungus.</title>
        <authorList>
            <person name="Corradi N."/>
            <person name="Sedzielewska K."/>
            <person name="Noel J."/>
            <person name="Charron P."/>
            <person name="Farinelli L."/>
            <person name="Marton T."/>
            <person name="Kruger M."/>
            <person name="Pelin A."/>
            <person name="Brachmann A."/>
            <person name="Corradi N."/>
        </authorList>
    </citation>
    <scope>NUCLEOTIDE SEQUENCE [LARGE SCALE GENOMIC DNA]</scope>
    <source>
        <strain evidence="3 4">A1</strain>
    </source>
</reference>
<evidence type="ECO:0000256" key="1">
    <source>
        <dbReference type="SAM" id="MobiDB-lite"/>
    </source>
</evidence>
<dbReference type="EMBL" id="LLXH01000491">
    <property type="protein sequence ID" value="PKC66054.1"/>
    <property type="molecule type" value="Genomic_DNA"/>
</dbReference>
<dbReference type="Proteomes" id="UP000232688">
    <property type="component" value="Unassembled WGS sequence"/>
</dbReference>
<evidence type="ECO:0000313" key="2">
    <source>
        <dbReference type="EMBL" id="PKB96725.1"/>
    </source>
</evidence>
<dbReference type="VEuPathDB" id="FungiDB:RhiirFUN_002014"/>
<evidence type="ECO:0000313" key="5">
    <source>
        <dbReference type="Proteomes" id="UP000232722"/>
    </source>
</evidence>
<accession>A0A2I1FA38</accession>
<dbReference type="OrthoDB" id="88517at2759"/>
<reference evidence="3 4" key="3">
    <citation type="submission" date="2017-10" db="EMBL/GenBank/DDBJ databases">
        <title>Extensive intraspecific genome diversity in a model arbuscular mycorrhizal fungus.</title>
        <authorList>
            <person name="Chen E.C.H."/>
            <person name="Morin E."/>
            <person name="Baudet D."/>
            <person name="Noel J."/>
            <person name="Ndikumana S."/>
            <person name="Charron P."/>
            <person name="St-Onge C."/>
            <person name="Giorgi J."/>
            <person name="Grigoriev I.V."/>
            <person name="Roux C."/>
            <person name="Martin F.M."/>
            <person name="Corradi N."/>
        </authorList>
    </citation>
    <scope>NUCLEOTIDE SEQUENCE [LARGE SCALE GENOMIC DNA]</scope>
    <source>
        <strain evidence="3 4">A1</strain>
    </source>
</reference>
<protein>
    <submittedName>
        <fullName evidence="3">Uncharacterized protein</fullName>
    </submittedName>
</protein>
<evidence type="ECO:0000313" key="3">
    <source>
        <dbReference type="EMBL" id="PKC66054.1"/>
    </source>
</evidence>
<proteinExistence type="predicted"/>
<feature type="region of interest" description="Disordered" evidence="1">
    <location>
        <begin position="58"/>
        <end position="77"/>
    </location>
</feature>
<dbReference type="VEuPathDB" id="FungiDB:FUN_010122"/>
<reference evidence="2 5" key="2">
    <citation type="submission" date="2017-09" db="EMBL/GenBank/DDBJ databases">
        <title>Extensive intraspecific genome diversity in a model arbuscular mycorrhizal fungus.</title>
        <authorList>
            <person name="Chen E.C."/>
            <person name="Morin E."/>
            <person name="Beaudet D."/>
            <person name="Noel J."/>
            <person name="Ndikumana S."/>
            <person name="Charron P."/>
            <person name="St-Onge C."/>
            <person name="Giorgi J."/>
            <person name="Grigoriev I.V."/>
            <person name="Roux C."/>
            <person name="Martin F.M."/>
            <person name="Corradi N."/>
        </authorList>
    </citation>
    <scope>NUCLEOTIDE SEQUENCE [LARGE SCALE GENOMIC DNA]</scope>
    <source>
        <strain evidence="2 5">A5</strain>
    </source>
</reference>
<comment type="caution">
    <text evidence="3">The sequence shown here is derived from an EMBL/GenBank/DDBJ whole genome shotgun (WGS) entry which is preliminary data.</text>
</comment>
<organism evidence="3 4">
    <name type="scientific">Rhizophagus irregularis</name>
    <dbReference type="NCBI Taxonomy" id="588596"/>
    <lineage>
        <taxon>Eukaryota</taxon>
        <taxon>Fungi</taxon>
        <taxon>Fungi incertae sedis</taxon>
        <taxon>Mucoromycota</taxon>
        <taxon>Glomeromycotina</taxon>
        <taxon>Glomeromycetes</taxon>
        <taxon>Glomerales</taxon>
        <taxon>Glomeraceae</taxon>
        <taxon>Rhizophagus</taxon>
    </lineage>
</organism>